<sequence length="69" mass="7875">MSYVSSQDGRCVSPCSRPHTPLNGHVHAHDSPGWSRQLRVRDGDQFYLLDQEEVNTRTCTRAREHTSAH</sequence>
<proteinExistence type="predicted"/>
<evidence type="ECO:0000313" key="2">
    <source>
        <dbReference type="EMBL" id="KAA0709878.1"/>
    </source>
</evidence>
<protein>
    <submittedName>
        <fullName evidence="2">Uncharacterized protein</fullName>
    </submittedName>
</protein>
<keyword evidence="3" id="KW-1185">Reference proteome</keyword>
<evidence type="ECO:0000313" key="3">
    <source>
        <dbReference type="Proteomes" id="UP000324632"/>
    </source>
</evidence>
<feature type="region of interest" description="Disordered" evidence="1">
    <location>
        <begin position="1"/>
        <end position="33"/>
    </location>
</feature>
<comment type="caution">
    <text evidence="2">The sequence shown here is derived from an EMBL/GenBank/DDBJ whole genome shotgun (WGS) entry which is preliminary data.</text>
</comment>
<reference evidence="2 3" key="1">
    <citation type="journal article" date="2019" name="Mol. Ecol. Resour.">
        <title>Chromosome-level genome assembly of Triplophysa tibetana, a fish adapted to the harsh high-altitude environment of the Tibetan Plateau.</title>
        <authorList>
            <person name="Yang X."/>
            <person name="Liu H."/>
            <person name="Ma Z."/>
            <person name="Zou Y."/>
            <person name="Zou M."/>
            <person name="Mao Y."/>
            <person name="Li X."/>
            <person name="Wang H."/>
            <person name="Chen T."/>
            <person name="Wang W."/>
            <person name="Yang R."/>
        </authorList>
    </citation>
    <scope>NUCLEOTIDE SEQUENCE [LARGE SCALE GENOMIC DNA]</scope>
    <source>
        <strain evidence="2">TTIB1903HZAU</strain>
        <tissue evidence="2">Muscle</tissue>
    </source>
</reference>
<dbReference type="Proteomes" id="UP000324632">
    <property type="component" value="Chromosome 16"/>
</dbReference>
<dbReference type="EMBL" id="SOYY01000016">
    <property type="protein sequence ID" value="KAA0709878.1"/>
    <property type="molecule type" value="Genomic_DNA"/>
</dbReference>
<organism evidence="2 3">
    <name type="scientific">Triplophysa tibetana</name>
    <dbReference type="NCBI Taxonomy" id="1572043"/>
    <lineage>
        <taxon>Eukaryota</taxon>
        <taxon>Metazoa</taxon>
        <taxon>Chordata</taxon>
        <taxon>Craniata</taxon>
        <taxon>Vertebrata</taxon>
        <taxon>Euteleostomi</taxon>
        <taxon>Actinopterygii</taxon>
        <taxon>Neopterygii</taxon>
        <taxon>Teleostei</taxon>
        <taxon>Ostariophysi</taxon>
        <taxon>Cypriniformes</taxon>
        <taxon>Nemacheilidae</taxon>
        <taxon>Triplophysa</taxon>
    </lineage>
</organism>
<evidence type="ECO:0000256" key="1">
    <source>
        <dbReference type="SAM" id="MobiDB-lite"/>
    </source>
</evidence>
<name>A0A5A9NKD6_9TELE</name>
<dbReference type="AlphaFoldDB" id="A0A5A9NKD6"/>
<gene>
    <name evidence="2" type="ORF">E1301_Tti024050</name>
</gene>
<accession>A0A5A9NKD6</accession>